<reference evidence="2" key="1">
    <citation type="journal article" date="2019" name="Int. J. Syst. Evol. Microbiol.">
        <title>The Global Catalogue of Microorganisms (GCM) 10K type strain sequencing project: providing services to taxonomists for standard genome sequencing and annotation.</title>
        <authorList>
            <consortium name="The Broad Institute Genomics Platform"/>
            <consortium name="The Broad Institute Genome Sequencing Center for Infectious Disease"/>
            <person name="Wu L."/>
            <person name="Ma J."/>
        </authorList>
    </citation>
    <scope>NUCLEOTIDE SEQUENCE [LARGE SCALE GENOMIC DNA]</scope>
    <source>
        <strain evidence="2">CECT 8570</strain>
    </source>
</reference>
<accession>A0ABV8V3Y3</accession>
<proteinExistence type="predicted"/>
<sequence length="142" mass="15460">MFYANAKVTLLGEFNPTTKLPTFDLDLSLANVPVEDLGPLIEFHTPFDLEAGRANLVIEVKSEQGLVQGYARLGIEDLSLFSVEQDVLNDGDNPLLLTAEAVRDLVADALENGSAEQIATRARLYGELNDLHTPVLPALWGI</sequence>
<protein>
    <submittedName>
        <fullName evidence="1">DUF748 domain-containing protein</fullName>
    </submittedName>
</protein>
<gene>
    <name evidence="1" type="ORF">ACFOX3_07505</name>
</gene>
<organism evidence="1 2">
    <name type="scientific">Simiduia curdlanivorans</name>
    <dbReference type="NCBI Taxonomy" id="1492769"/>
    <lineage>
        <taxon>Bacteria</taxon>
        <taxon>Pseudomonadati</taxon>
        <taxon>Pseudomonadota</taxon>
        <taxon>Gammaproteobacteria</taxon>
        <taxon>Cellvibrionales</taxon>
        <taxon>Cellvibrionaceae</taxon>
        <taxon>Simiduia</taxon>
    </lineage>
</organism>
<evidence type="ECO:0000313" key="2">
    <source>
        <dbReference type="Proteomes" id="UP001595840"/>
    </source>
</evidence>
<dbReference type="RefSeq" id="WP_290265678.1">
    <property type="nucleotide sequence ID" value="NZ_JAUFQG010000006.1"/>
</dbReference>
<dbReference type="Proteomes" id="UP001595840">
    <property type="component" value="Unassembled WGS sequence"/>
</dbReference>
<keyword evidence="2" id="KW-1185">Reference proteome</keyword>
<comment type="caution">
    <text evidence="1">The sequence shown here is derived from an EMBL/GenBank/DDBJ whole genome shotgun (WGS) entry which is preliminary data.</text>
</comment>
<evidence type="ECO:0000313" key="1">
    <source>
        <dbReference type="EMBL" id="MFC4362141.1"/>
    </source>
</evidence>
<dbReference type="EMBL" id="JBHSCX010000005">
    <property type="protein sequence ID" value="MFC4362141.1"/>
    <property type="molecule type" value="Genomic_DNA"/>
</dbReference>
<name>A0ABV8V3Y3_9GAMM</name>